<feature type="non-terminal residue" evidence="10">
    <location>
        <position position="1"/>
    </location>
</feature>
<evidence type="ECO:0000256" key="3">
    <source>
        <dbReference type="ARBA" id="ARBA00022692"/>
    </source>
</evidence>
<keyword evidence="7 8" id="KW-0472">Membrane</keyword>
<gene>
    <name evidence="10" type="ORF">M9458_038112</name>
</gene>
<dbReference type="EMBL" id="JAMKFB020000019">
    <property type="protein sequence ID" value="KAL0166268.1"/>
    <property type="molecule type" value="Genomic_DNA"/>
</dbReference>
<dbReference type="AlphaFoldDB" id="A0ABD0NWL1"/>
<dbReference type="SUPFAM" id="SSF103506">
    <property type="entry name" value="Mitochondrial carrier"/>
    <property type="match status" value="1"/>
</dbReference>
<dbReference type="InterPro" id="IPR051028">
    <property type="entry name" value="Mito_Solute_Carrier"/>
</dbReference>
<keyword evidence="9" id="KW-0813">Transport</keyword>
<keyword evidence="11" id="KW-1185">Reference proteome</keyword>
<evidence type="ECO:0000256" key="4">
    <source>
        <dbReference type="ARBA" id="ARBA00022792"/>
    </source>
</evidence>
<dbReference type="PANTHER" id="PTHR45678">
    <property type="entry name" value="MITOCHONDRIAL 2-OXODICARBOXYLATE CARRIER 1-RELATED"/>
    <property type="match status" value="1"/>
</dbReference>
<keyword evidence="6" id="KW-0496">Mitochondrion</keyword>
<reference evidence="10 11" key="1">
    <citation type="submission" date="2024-05" db="EMBL/GenBank/DDBJ databases">
        <title>Genome sequencing and assembly of Indian major carp, Cirrhinus mrigala (Hamilton, 1822).</title>
        <authorList>
            <person name="Mohindra V."/>
            <person name="Chowdhury L.M."/>
            <person name="Lal K."/>
            <person name="Jena J.K."/>
        </authorList>
    </citation>
    <scope>NUCLEOTIDE SEQUENCE [LARGE SCALE GENOMIC DNA]</scope>
    <source>
        <strain evidence="10">CM1030</strain>
        <tissue evidence="10">Blood</tissue>
    </source>
</reference>
<dbReference type="Pfam" id="PF00153">
    <property type="entry name" value="Mito_carr"/>
    <property type="match status" value="1"/>
</dbReference>
<feature type="repeat" description="Solcar" evidence="8">
    <location>
        <begin position="1"/>
        <end position="52"/>
    </location>
</feature>
<evidence type="ECO:0000256" key="2">
    <source>
        <dbReference type="ARBA" id="ARBA00006375"/>
    </source>
</evidence>
<keyword evidence="4" id="KW-0999">Mitochondrion inner membrane</keyword>
<protein>
    <submittedName>
        <fullName evidence="10">Uncharacterized protein</fullName>
    </submittedName>
</protein>
<dbReference type="InterPro" id="IPR018108">
    <property type="entry name" value="MCP_transmembrane"/>
</dbReference>
<dbReference type="Proteomes" id="UP001529510">
    <property type="component" value="Unassembled WGS sequence"/>
</dbReference>
<evidence type="ECO:0000256" key="8">
    <source>
        <dbReference type="PROSITE-ProRule" id="PRU00282"/>
    </source>
</evidence>
<comment type="similarity">
    <text evidence="2 9">Belongs to the mitochondrial carrier (TC 2.A.29) family.</text>
</comment>
<proteinExistence type="inferred from homology"/>
<evidence type="ECO:0000256" key="7">
    <source>
        <dbReference type="ARBA" id="ARBA00023136"/>
    </source>
</evidence>
<evidence type="ECO:0000313" key="11">
    <source>
        <dbReference type="Proteomes" id="UP001529510"/>
    </source>
</evidence>
<keyword evidence="3 8" id="KW-0812">Transmembrane</keyword>
<dbReference type="Gene3D" id="1.50.40.10">
    <property type="entry name" value="Mitochondrial carrier domain"/>
    <property type="match status" value="1"/>
</dbReference>
<dbReference type="GO" id="GO:0005743">
    <property type="term" value="C:mitochondrial inner membrane"/>
    <property type="evidence" value="ECO:0007669"/>
    <property type="project" value="UniProtKB-SubCell"/>
</dbReference>
<sequence>MPAASLVTPADVIKTRLQVAARAGQTTYNGLIDCFWKILREEGPRAFWKGAG</sequence>
<evidence type="ECO:0000313" key="10">
    <source>
        <dbReference type="EMBL" id="KAL0166268.1"/>
    </source>
</evidence>
<accession>A0ABD0NWL1</accession>
<comment type="caution">
    <text evidence="10">The sequence shown here is derived from an EMBL/GenBank/DDBJ whole genome shotgun (WGS) entry which is preliminary data.</text>
</comment>
<evidence type="ECO:0000256" key="5">
    <source>
        <dbReference type="ARBA" id="ARBA00022989"/>
    </source>
</evidence>
<comment type="subcellular location">
    <subcellularLocation>
        <location evidence="1">Mitochondrion inner membrane</location>
        <topology evidence="1">Multi-pass membrane protein</topology>
    </subcellularLocation>
</comment>
<evidence type="ECO:0000256" key="1">
    <source>
        <dbReference type="ARBA" id="ARBA00004448"/>
    </source>
</evidence>
<keyword evidence="5" id="KW-1133">Transmembrane helix</keyword>
<organism evidence="10 11">
    <name type="scientific">Cirrhinus mrigala</name>
    <name type="common">Mrigala</name>
    <dbReference type="NCBI Taxonomy" id="683832"/>
    <lineage>
        <taxon>Eukaryota</taxon>
        <taxon>Metazoa</taxon>
        <taxon>Chordata</taxon>
        <taxon>Craniata</taxon>
        <taxon>Vertebrata</taxon>
        <taxon>Euteleostomi</taxon>
        <taxon>Actinopterygii</taxon>
        <taxon>Neopterygii</taxon>
        <taxon>Teleostei</taxon>
        <taxon>Ostariophysi</taxon>
        <taxon>Cypriniformes</taxon>
        <taxon>Cyprinidae</taxon>
        <taxon>Labeoninae</taxon>
        <taxon>Labeonini</taxon>
        <taxon>Cirrhinus</taxon>
    </lineage>
</organism>
<dbReference type="PANTHER" id="PTHR45678:SF12">
    <property type="entry name" value="ELECTROGENIC ASPARTATE_GLUTAMATE ANTIPORTER SLC25A13, MITOCHONDRIAL"/>
    <property type="match status" value="1"/>
</dbReference>
<evidence type="ECO:0000256" key="6">
    <source>
        <dbReference type="ARBA" id="ARBA00023128"/>
    </source>
</evidence>
<feature type="non-terminal residue" evidence="10">
    <location>
        <position position="52"/>
    </location>
</feature>
<name>A0ABD0NWL1_CIRMR</name>
<dbReference type="PROSITE" id="PS50920">
    <property type="entry name" value="SOLCAR"/>
    <property type="match status" value="1"/>
</dbReference>
<evidence type="ECO:0000256" key="9">
    <source>
        <dbReference type="RuleBase" id="RU000488"/>
    </source>
</evidence>
<dbReference type="InterPro" id="IPR023395">
    <property type="entry name" value="MCP_dom_sf"/>
</dbReference>